<dbReference type="Proteomes" id="UP000006729">
    <property type="component" value="Chromosome 12"/>
</dbReference>
<evidence type="ECO:0000313" key="1">
    <source>
        <dbReference type="EMBL" id="KAI9384864.1"/>
    </source>
</evidence>
<name>A0ACC0S5X1_POPTR</name>
<evidence type="ECO:0000313" key="2">
    <source>
        <dbReference type="Proteomes" id="UP000006729"/>
    </source>
</evidence>
<accession>A0ACC0S5X1</accession>
<proteinExistence type="predicted"/>
<keyword evidence="2" id="KW-1185">Reference proteome</keyword>
<dbReference type="EMBL" id="CM009301">
    <property type="protein sequence ID" value="KAI9384864.1"/>
    <property type="molecule type" value="Genomic_DNA"/>
</dbReference>
<comment type="caution">
    <text evidence="1">The sequence shown here is derived from an EMBL/GenBank/DDBJ whole genome shotgun (WGS) entry which is preliminary data.</text>
</comment>
<sequence>MSDDSNTHQASAGVYPAPPTSCPPKQEVRYTDIKILSCPPPMQGYYEAGPDVAPPPVSDPPKCGPQYHQQPPPPPPPERTSQRDDDFCTGWCCCL</sequence>
<reference evidence="1 2" key="1">
    <citation type="journal article" date="2006" name="Science">
        <title>The genome of black cottonwood, Populus trichocarpa (Torr. &amp; Gray).</title>
        <authorList>
            <person name="Tuskan G.A."/>
            <person name="Difazio S."/>
            <person name="Jansson S."/>
            <person name="Bohlmann J."/>
            <person name="Grigoriev I."/>
            <person name="Hellsten U."/>
            <person name="Putnam N."/>
            <person name="Ralph S."/>
            <person name="Rombauts S."/>
            <person name="Salamov A."/>
            <person name="Schein J."/>
            <person name="Sterck L."/>
            <person name="Aerts A."/>
            <person name="Bhalerao R.R."/>
            <person name="Bhalerao R.P."/>
            <person name="Blaudez D."/>
            <person name="Boerjan W."/>
            <person name="Brun A."/>
            <person name="Brunner A."/>
            <person name="Busov V."/>
            <person name="Campbell M."/>
            <person name="Carlson J."/>
            <person name="Chalot M."/>
            <person name="Chapman J."/>
            <person name="Chen G.L."/>
            <person name="Cooper D."/>
            <person name="Coutinho P.M."/>
            <person name="Couturier J."/>
            <person name="Covert S."/>
            <person name="Cronk Q."/>
            <person name="Cunningham R."/>
            <person name="Davis J."/>
            <person name="Degroeve S."/>
            <person name="Dejardin A."/>
            <person name="Depamphilis C."/>
            <person name="Detter J."/>
            <person name="Dirks B."/>
            <person name="Dubchak I."/>
            <person name="Duplessis S."/>
            <person name="Ehlting J."/>
            <person name="Ellis B."/>
            <person name="Gendler K."/>
            <person name="Goodstein D."/>
            <person name="Gribskov M."/>
            <person name="Grimwood J."/>
            <person name="Groover A."/>
            <person name="Gunter L."/>
            <person name="Hamberger B."/>
            <person name="Heinze B."/>
            <person name="Helariutta Y."/>
            <person name="Henrissat B."/>
            <person name="Holligan D."/>
            <person name="Holt R."/>
            <person name="Huang W."/>
            <person name="Islam-Faridi N."/>
            <person name="Jones S."/>
            <person name="Jones-Rhoades M."/>
            <person name="Jorgensen R."/>
            <person name="Joshi C."/>
            <person name="Kangasjarvi J."/>
            <person name="Karlsson J."/>
            <person name="Kelleher C."/>
            <person name="Kirkpatrick R."/>
            <person name="Kirst M."/>
            <person name="Kohler A."/>
            <person name="Kalluri U."/>
            <person name="Larimer F."/>
            <person name="Leebens-Mack J."/>
            <person name="Leple J.C."/>
            <person name="Locascio P."/>
            <person name="Lou Y."/>
            <person name="Lucas S."/>
            <person name="Martin F."/>
            <person name="Montanini B."/>
            <person name="Napoli C."/>
            <person name="Nelson D.R."/>
            <person name="Nelson C."/>
            <person name="Nieminen K."/>
            <person name="Nilsson O."/>
            <person name="Pereda V."/>
            <person name="Peter G."/>
            <person name="Philippe R."/>
            <person name="Pilate G."/>
            <person name="Poliakov A."/>
            <person name="Razumovskaya J."/>
            <person name="Richardson P."/>
            <person name="Rinaldi C."/>
            <person name="Ritland K."/>
            <person name="Rouze P."/>
            <person name="Ryaboy D."/>
            <person name="Schmutz J."/>
            <person name="Schrader J."/>
            <person name="Segerman B."/>
            <person name="Shin H."/>
            <person name="Siddiqui A."/>
            <person name="Sterky F."/>
            <person name="Terry A."/>
            <person name="Tsai C.J."/>
            <person name="Uberbacher E."/>
            <person name="Unneberg P."/>
            <person name="Vahala J."/>
            <person name="Wall K."/>
            <person name="Wessler S."/>
            <person name="Yang G."/>
            <person name="Yin T."/>
            <person name="Douglas C."/>
            <person name="Marra M."/>
            <person name="Sandberg G."/>
            <person name="Van de Peer Y."/>
            <person name="Rokhsar D."/>
        </authorList>
    </citation>
    <scope>NUCLEOTIDE SEQUENCE [LARGE SCALE GENOMIC DNA]</scope>
    <source>
        <strain evidence="2">cv. Nisqually</strain>
    </source>
</reference>
<protein>
    <submittedName>
        <fullName evidence="1">Uncharacterized protein</fullName>
    </submittedName>
</protein>
<organism evidence="1 2">
    <name type="scientific">Populus trichocarpa</name>
    <name type="common">Western balsam poplar</name>
    <name type="synonym">Populus balsamifera subsp. trichocarpa</name>
    <dbReference type="NCBI Taxonomy" id="3694"/>
    <lineage>
        <taxon>Eukaryota</taxon>
        <taxon>Viridiplantae</taxon>
        <taxon>Streptophyta</taxon>
        <taxon>Embryophyta</taxon>
        <taxon>Tracheophyta</taxon>
        <taxon>Spermatophyta</taxon>
        <taxon>Magnoliopsida</taxon>
        <taxon>eudicotyledons</taxon>
        <taxon>Gunneridae</taxon>
        <taxon>Pentapetalae</taxon>
        <taxon>rosids</taxon>
        <taxon>fabids</taxon>
        <taxon>Malpighiales</taxon>
        <taxon>Salicaceae</taxon>
        <taxon>Saliceae</taxon>
        <taxon>Populus</taxon>
    </lineage>
</organism>
<gene>
    <name evidence="1" type="ORF">POPTR_012G121504v4</name>
</gene>